<dbReference type="Pfam" id="PF10025">
    <property type="entry name" value="DUF2267"/>
    <property type="match status" value="1"/>
</dbReference>
<dbReference type="EMBL" id="JAAIKD010000003">
    <property type="protein sequence ID" value="NEV93972.1"/>
    <property type="molecule type" value="Genomic_DNA"/>
</dbReference>
<protein>
    <submittedName>
        <fullName evidence="1">DUF2267 domain-containing protein</fullName>
    </submittedName>
</protein>
<reference evidence="1 2" key="1">
    <citation type="submission" date="2020-02" db="EMBL/GenBank/DDBJ databases">
        <title>Flavobacteriaceae Psychroflexus bacterium YR1-1, complete genome.</title>
        <authorList>
            <person name="Li Y."/>
            <person name="Wu S."/>
        </authorList>
    </citation>
    <scope>NUCLEOTIDE SEQUENCE [LARGE SCALE GENOMIC DNA]</scope>
    <source>
        <strain evidence="1 2">YR1-1</strain>
    </source>
</reference>
<organism evidence="1 2">
    <name type="scientific">Psychroflexus aurantiacus</name>
    <dbReference type="NCBI Taxonomy" id="2709310"/>
    <lineage>
        <taxon>Bacteria</taxon>
        <taxon>Pseudomonadati</taxon>
        <taxon>Bacteroidota</taxon>
        <taxon>Flavobacteriia</taxon>
        <taxon>Flavobacteriales</taxon>
        <taxon>Flavobacteriaceae</taxon>
        <taxon>Psychroflexus</taxon>
    </lineage>
</organism>
<sequence length="151" mass="17737">MKDSNLSFDKFAKDAHHYIKKLATDLGHPEEKDRTLILWRAVMHTLRDRIHIGESLQVIDPLPMILKGVYIEGLKYNEKPPLDYDSLEEMKNQVKRHQNIYGEEDFPWSKPTEELISITLNSLKQFISKNQLSHIIEQMPKEIKEDLKEAV</sequence>
<dbReference type="RefSeq" id="WP_164004684.1">
    <property type="nucleotide sequence ID" value="NZ_JAAIKD010000003.1"/>
</dbReference>
<dbReference type="Proteomes" id="UP000478505">
    <property type="component" value="Unassembled WGS sequence"/>
</dbReference>
<evidence type="ECO:0000313" key="1">
    <source>
        <dbReference type="EMBL" id="NEV93972.1"/>
    </source>
</evidence>
<dbReference type="InterPro" id="IPR038282">
    <property type="entry name" value="DUF2267_sf"/>
</dbReference>
<gene>
    <name evidence="1" type="ORF">G3567_07410</name>
</gene>
<proteinExistence type="predicted"/>
<keyword evidence="2" id="KW-1185">Reference proteome</keyword>
<accession>A0A6B3R162</accession>
<name>A0A6B3R162_9FLAO</name>
<comment type="caution">
    <text evidence="1">The sequence shown here is derived from an EMBL/GenBank/DDBJ whole genome shotgun (WGS) entry which is preliminary data.</text>
</comment>
<dbReference type="Gene3D" id="1.10.490.110">
    <property type="entry name" value="Uncharacterized conserved protein DUF2267"/>
    <property type="match status" value="1"/>
</dbReference>
<dbReference type="InterPro" id="IPR018727">
    <property type="entry name" value="DUF2267"/>
</dbReference>
<evidence type="ECO:0000313" key="2">
    <source>
        <dbReference type="Proteomes" id="UP000478505"/>
    </source>
</evidence>
<dbReference type="AlphaFoldDB" id="A0A6B3R162"/>